<dbReference type="GO" id="GO:0004721">
    <property type="term" value="F:phosphoprotein phosphatase activity"/>
    <property type="evidence" value="ECO:0007669"/>
    <property type="project" value="InterPro"/>
</dbReference>
<evidence type="ECO:0000313" key="2">
    <source>
        <dbReference type="EMBL" id="GCB89529.1"/>
    </source>
</evidence>
<evidence type="ECO:0000313" key="3">
    <source>
        <dbReference type="Proteomes" id="UP000288351"/>
    </source>
</evidence>
<comment type="similarity">
    <text evidence="1">Belongs to the protein-tyrosine phosphatase family.</text>
</comment>
<dbReference type="InterPro" id="IPR016130">
    <property type="entry name" value="Tyr_Pase_AS"/>
</dbReference>
<reference evidence="2 3" key="1">
    <citation type="journal article" date="2019" name="Microbiol. Resour. Announc.">
        <title>Draft Genome Sequence of the Most Traditional epsilon-Poly-l-Lysine Producer, Streptomyces albulus NBRC14147.</title>
        <authorList>
            <person name="Yamanaka K."/>
            <person name="Hamano Y."/>
        </authorList>
    </citation>
    <scope>NUCLEOTIDE SEQUENCE [LARGE SCALE GENOMIC DNA]</scope>
    <source>
        <strain evidence="2 3">NBRC 14147</strain>
    </source>
</reference>
<dbReference type="STRING" id="68570.DC74_1402"/>
<proteinExistence type="inferred from homology"/>
<name>A0A059VY04_STRNR</name>
<dbReference type="AlphaFoldDB" id="A0A059VY04"/>
<organism evidence="2 3">
    <name type="scientific">Streptomyces noursei</name>
    <name type="common">Streptomyces albulus</name>
    <dbReference type="NCBI Taxonomy" id="1971"/>
    <lineage>
        <taxon>Bacteria</taxon>
        <taxon>Bacillati</taxon>
        <taxon>Actinomycetota</taxon>
        <taxon>Actinomycetes</taxon>
        <taxon>Kitasatosporales</taxon>
        <taxon>Streptomycetaceae</taxon>
        <taxon>Streptomyces</taxon>
    </lineage>
</organism>
<gene>
    <name evidence="2" type="ORF">SALB_02205</name>
</gene>
<dbReference type="eggNOG" id="COG2365">
    <property type="taxonomic scope" value="Bacteria"/>
</dbReference>
<dbReference type="Gene3D" id="3.90.190.10">
    <property type="entry name" value="Protein tyrosine phosphatase superfamily"/>
    <property type="match status" value="1"/>
</dbReference>
<dbReference type="InterPro" id="IPR026893">
    <property type="entry name" value="Tyr/Ser_Pase_IphP-type"/>
</dbReference>
<protein>
    <submittedName>
        <fullName evidence="2">Protein-tyrosine-phosphatase</fullName>
    </submittedName>
</protein>
<dbReference type="EMBL" id="BHXC01000006">
    <property type="protein sequence ID" value="GCB89529.1"/>
    <property type="molecule type" value="Genomic_DNA"/>
</dbReference>
<dbReference type="SUPFAM" id="SSF52799">
    <property type="entry name" value="(Phosphotyrosine protein) phosphatases II"/>
    <property type="match status" value="1"/>
</dbReference>
<dbReference type="PROSITE" id="PS00383">
    <property type="entry name" value="TYR_PHOSPHATASE_1"/>
    <property type="match status" value="1"/>
</dbReference>
<dbReference type="InterPro" id="IPR029021">
    <property type="entry name" value="Prot-tyrosine_phosphatase-like"/>
</dbReference>
<comment type="caution">
    <text evidence="2">The sequence shown here is derived from an EMBL/GenBank/DDBJ whole genome shotgun (WGS) entry which is preliminary data.</text>
</comment>
<dbReference type="PANTHER" id="PTHR31126:SF1">
    <property type="entry name" value="TYROSINE SPECIFIC PROTEIN PHOSPHATASES DOMAIN-CONTAINING PROTEIN"/>
    <property type="match status" value="1"/>
</dbReference>
<dbReference type="PANTHER" id="PTHR31126">
    <property type="entry name" value="TYROSINE-PROTEIN PHOSPHATASE"/>
    <property type="match status" value="1"/>
</dbReference>
<sequence>MKLDNSLYFGPYGLVMNSPSSAAVLSARRIAISFVAAVSAVGGATPLAAADPLGPPPEAGQHAPREPLAAHGIPFTDATVTQQEDGSFLVAWRAPGVASVTVYADGRAVARGGTEARVTVRGLPAVDRRWFRLVPDQGDPLTLADRSLHLPSAPNFRDVGGYRTTDGRWVRMGVLYRTDGLHGLSNADLAVLQRLGIRTDLDLRVPAERAEAPDRVPAGAHYVTADVLGGDVNRELPATAAASARMMAGTYRTYVSKRSALDAYRKLFQLADTPEAVPMAFHCTGGKDRTGWGSAALLTALGVDRDTVVRDYLATNDYMAARNAASLAKEDAATAARLKPILDARIRYLNTAFDEVKAEFGTFDTYLRQGLGLSQQDLERLRETLLVA</sequence>
<evidence type="ECO:0000256" key="1">
    <source>
        <dbReference type="ARBA" id="ARBA00009580"/>
    </source>
</evidence>
<dbReference type="Proteomes" id="UP000288351">
    <property type="component" value="Unassembled WGS sequence"/>
</dbReference>
<accession>A0A059VY04</accession>
<dbReference type="Pfam" id="PF13350">
    <property type="entry name" value="Y_phosphatase3"/>
    <property type="match status" value="1"/>
</dbReference>